<evidence type="ECO:0000256" key="2">
    <source>
        <dbReference type="ARBA" id="ARBA00034247"/>
    </source>
</evidence>
<evidence type="ECO:0000313" key="7">
    <source>
        <dbReference type="Proteomes" id="UP000484015"/>
    </source>
</evidence>
<dbReference type="Pfam" id="PF00990">
    <property type="entry name" value="GGDEF"/>
    <property type="match status" value="1"/>
</dbReference>
<dbReference type="FunFam" id="2.60.40.10:FF:000791">
    <property type="entry name" value="Two-component system sensor histidine kinase/response regulator"/>
    <property type="match status" value="1"/>
</dbReference>
<sequence length="1027" mass="111001">MPTPFAAPGPMPTLAAAPPSNAAADAPSLRFRKLGALGNDEPSMLALLQDKQGFVWIGTHSNGLYRYNGYQAVKFAHQQDKQGTLPHDRVAALYEDNQGRLWAGTSNGLVRYNPESNDFTPFLPEGGPPNKGIVKNIVSDGKGGMWVATWGGLQHFDPAAGKFTATYEHNPQEAGSLASNDLNALAVDSAGGVWAGTWPGGLDYLAPGATGFRHFKVDRADKPDTRLNIVRALQFDSRHRLWIGTEAGVIVWDTRQAWELRQLAASPVTRITGFYIDRDGVLWATTLSAGLLRWNEAAQRFDQYQHQPGDQHSLPGNNLRAIMQDRSGMLWVASFTDGVSLANLNTAGFRRHVPHKLDHRDQAASNALLSLAPAPGGKVWLGGNLGLSLYDPATRTVLQQWQGEPGRKGKLSNSIVYSLYQETEGPLWVGTPTGLNRLHNGSVQVIRFGNTASDYINAIAPGKHGVLWLGTGNSLVRYDMRSGQYRLYFNEAADPDSRAVNGTSTVLEDSSGRVWAGSEWNGGGLDMLDPATGRFRHFRHVAGDAASLLDDNVSSLHEDAHGALWVGTAKGLNQLTTSAGNGGSKLTLRSWAQAVGSAKVLAIRSDRAGHIWASTITGLYRLDPASGQSVLYTPSDGLTDGYNVNSVASAPDGTLYFGGVHGMTAVTPEAVRSTSVAPQVAITDVTVFNRSLGDSARDEGIKLDGPLTAPRALTLSSQASVFSIEFAALHYTEPLQNRYAYQLVGFDPDWVYADAAHRSASYTNLNPGTYTFRVRAANHRGVWSEQPATLSITITPPFWKRWWFRLAAGVSILGALICAHRWRIRRLKLQRTLLEQLVAARTAQLEESNRKLEALSTTDGLTGVGNRRGFDTALAAEWRRAARTGQSLALMLLDVDHFKKYNDLYGHQAGDTCLRRVADLITSHGRRTTDLVARYGGEEFVLLSASTNAADAYGTAAAICKELQRLALPHAASPFGVVTISIGVAVLAPGDANSPEMLVQLADEALYSAKQKGRNQALLAMDKAEAA</sequence>
<dbReference type="Gene3D" id="3.30.70.270">
    <property type="match status" value="1"/>
</dbReference>
<reference evidence="6 7" key="1">
    <citation type="submission" date="2019-11" db="EMBL/GenBank/DDBJ databases">
        <title>Type strains purchased from KCTC, JCM and DSMZ.</title>
        <authorList>
            <person name="Lu H."/>
        </authorList>
    </citation>
    <scope>NUCLEOTIDE SEQUENCE [LARGE SCALE GENOMIC DNA]</scope>
    <source>
        <strain evidence="6 7">KCTC 42409</strain>
    </source>
</reference>
<feature type="domain" description="GGDEF" evidence="5">
    <location>
        <begin position="886"/>
        <end position="1022"/>
    </location>
</feature>
<dbReference type="NCBIfam" id="TIGR00254">
    <property type="entry name" value="GGDEF"/>
    <property type="match status" value="1"/>
</dbReference>
<dbReference type="SUPFAM" id="SSF63829">
    <property type="entry name" value="Calcium-dependent phosphotriesterase"/>
    <property type="match status" value="3"/>
</dbReference>
<dbReference type="SUPFAM" id="SSF49265">
    <property type="entry name" value="Fibronectin type III"/>
    <property type="match status" value="1"/>
</dbReference>
<dbReference type="Gene3D" id="2.130.10.10">
    <property type="entry name" value="YVTN repeat-like/Quinoprotein amine dehydrogenase"/>
    <property type="match status" value="3"/>
</dbReference>
<dbReference type="InterPro" id="IPR011110">
    <property type="entry name" value="Reg_prop"/>
</dbReference>
<dbReference type="InterPro" id="IPR043128">
    <property type="entry name" value="Rev_trsase/Diguanyl_cyclase"/>
</dbReference>
<evidence type="ECO:0000256" key="1">
    <source>
        <dbReference type="ARBA" id="ARBA00012528"/>
    </source>
</evidence>
<dbReference type="SUPFAM" id="SSF55073">
    <property type="entry name" value="Nucleotide cyclase"/>
    <property type="match status" value="1"/>
</dbReference>
<protein>
    <recommendedName>
        <fullName evidence="1">diguanylate cyclase</fullName>
        <ecNumber evidence="1">2.7.7.65</ecNumber>
    </recommendedName>
</protein>
<dbReference type="CDD" id="cd00063">
    <property type="entry name" value="FN3"/>
    <property type="match status" value="1"/>
</dbReference>
<dbReference type="Pfam" id="PF07494">
    <property type="entry name" value="Reg_prop"/>
    <property type="match status" value="4"/>
</dbReference>
<feature type="transmembrane region" description="Helical" evidence="4">
    <location>
        <begin position="802"/>
        <end position="822"/>
    </location>
</feature>
<feature type="compositionally biased region" description="Pro residues" evidence="3">
    <location>
        <begin position="1"/>
        <end position="11"/>
    </location>
</feature>
<name>A0A6L6PV00_9BURK</name>
<dbReference type="GO" id="GO:1902201">
    <property type="term" value="P:negative regulation of bacterial-type flagellum-dependent cell motility"/>
    <property type="evidence" value="ECO:0007669"/>
    <property type="project" value="TreeGrafter"/>
</dbReference>
<comment type="catalytic activity">
    <reaction evidence="2">
        <text>2 GTP = 3',3'-c-di-GMP + 2 diphosphate</text>
        <dbReference type="Rhea" id="RHEA:24898"/>
        <dbReference type="ChEBI" id="CHEBI:33019"/>
        <dbReference type="ChEBI" id="CHEBI:37565"/>
        <dbReference type="ChEBI" id="CHEBI:58805"/>
        <dbReference type="EC" id="2.7.7.65"/>
    </reaction>
</comment>
<dbReference type="GO" id="GO:0052621">
    <property type="term" value="F:diguanylate cyclase activity"/>
    <property type="evidence" value="ECO:0007669"/>
    <property type="project" value="UniProtKB-EC"/>
</dbReference>
<organism evidence="6 7">
    <name type="scientific">Pseudoduganella ginsengisoli</name>
    <dbReference type="NCBI Taxonomy" id="1462440"/>
    <lineage>
        <taxon>Bacteria</taxon>
        <taxon>Pseudomonadati</taxon>
        <taxon>Pseudomonadota</taxon>
        <taxon>Betaproteobacteria</taxon>
        <taxon>Burkholderiales</taxon>
        <taxon>Oxalobacteraceae</taxon>
        <taxon>Telluria group</taxon>
        <taxon>Pseudoduganella</taxon>
    </lineage>
</organism>
<dbReference type="SMART" id="SM00267">
    <property type="entry name" value="GGDEF"/>
    <property type="match status" value="1"/>
</dbReference>
<dbReference type="PANTHER" id="PTHR45138:SF9">
    <property type="entry name" value="DIGUANYLATE CYCLASE DGCM-RELATED"/>
    <property type="match status" value="1"/>
</dbReference>
<keyword evidence="4" id="KW-1133">Transmembrane helix</keyword>
<evidence type="ECO:0000256" key="3">
    <source>
        <dbReference type="SAM" id="MobiDB-lite"/>
    </source>
</evidence>
<dbReference type="Gene3D" id="2.60.40.10">
    <property type="entry name" value="Immunoglobulins"/>
    <property type="match status" value="1"/>
</dbReference>
<dbReference type="GO" id="GO:0005886">
    <property type="term" value="C:plasma membrane"/>
    <property type="evidence" value="ECO:0007669"/>
    <property type="project" value="TreeGrafter"/>
</dbReference>
<proteinExistence type="predicted"/>
<dbReference type="InterPro" id="IPR000160">
    <property type="entry name" value="GGDEF_dom"/>
</dbReference>
<dbReference type="AlphaFoldDB" id="A0A6L6PV00"/>
<dbReference type="CDD" id="cd01949">
    <property type="entry name" value="GGDEF"/>
    <property type="match status" value="1"/>
</dbReference>
<dbReference type="InterPro" id="IPR015943">
    <property type="entry name" value="WD40/YVTN_repeat-like_dom_sf"/>
</dbReference>
<dbReference type="OrthoDB" id="5477914at2"/>
<feature type="region of interest" description="Disordered" evidence="3">
    <location>
        <begin position="1"/>
        <end position="22"/>
    </location>
</feature>
<dbReference type="GO" id="GO:0043709">
    <property type="term" value="P:cell adhesion involved in single-species biofilm formation"/>
    <property type="evidence" value="ECO:0007669"/>
    <property type="project" value="TreeGrafter"/>
</dbReference>
<dbReference type="FunFam" id="3.30.70.270:FF:000001">
    <property type="entry name" value="Diguanylate cyclase domain protein"/>
    <property type="match status" value="1"/>
</dbReference>
<gene>
    <name evidence="6" type="ORF">GM668_01825</name>
</gene>
<dbReference type="EC" id="2.7.7.65" evidence="1"/>
<dbReference type="Proteomes" id="UP000484015">
    <property type="component" value="Unassembled WGS sequence"/>
</dbReference>
<dbReference type="EMBL" id="WNLA01000001">
    <property type="protein sequence ID" value="MTW00818.1"/>
    <property type="molecule type" value="Genomic_DNA"/>
</dbReference>
<evidence type="ECO:0000259" key="5">
    <source>
        <dbReference type="PROSITE" id="PS50887"/>
    </source>
</evidence>
<evidence type="ECO:0000256" key="4">
    <source>
        <dbReference type="SAM" id="Phobius"/>
    </source>
</evidence>
<keyword evidence="4" id="KW-0472">Membrane</keyword>
<keyword evidence="7" id="KW-1185">Reference proteome</keyword>
<dbReference type="InterPro" id="IPR036116">
    <property type="entry name" value="FN3_sf"/>
</dbReference>
<dbReference type="InterPro" id="IPR050469">
    <property type="entry name" value="Diguanylate_Cyclase"/>
</dbReference>
<dbReference type="InterPro" id="IPR029787">
    <property type="entry name" value="Nucleotide_cyclase"/>
</dbReference>
<dbReference type="InterPro" id="IPR013783">
    <property type="entry name" value="Ig-like_fold"/>
</dbReference>
<comment type="caution">
    <text evidence="6">The sequence shown here is derived from an EMBL/GenBank/DDBJ whole genome shotgun (WGS) entry which is preliminary data.</text>
</comment>
<dbReference type="PROSITE" id="PS50887">
    <property type="entry name" value="GGDEF"/>
    <property type="match status" value="1"/>
</dbReference>
<keyword evidence="4" id="KW-0812">Transmembrane</keyword>
<dbReference type="InterPro" id="IPR003961">
    <property type="entry name" value="FN3_dom"/>
</dbReference>
<accession>A0A6L6PV00</accession>
<dbReference type="Pfam" id="PF07495">
    <property type="entry name" value="Y_Y_Y"/>
    <property type="match status" value="1"/>
</dbReference>
<dbReference type="InterPro" id="IPR011123">
    <property type="entry name" value="Y_Y_Y"/>
</dbReference>
<dbReference type="PANTHER" id="PTHR45138">
    <property type="entry name" value="REGULATORY COMPONENTS OF SENSORY TRANSDUCTION SYSTEM"/>
    <property type="match status" value="1"/>
</dbReference>
<evidence type="ECO:0000313" key="6">
    <source>
        <dbReference type="EMBL" id="MTW00818.1"/>
    </source>
</evidence>